<dbReference type="SMART" id="SM00490">
    <property type="entry name" value="HELICc"/>
    <property type="match status" value="1"/>
</dbReference>
<evidence type="ECO:0000259" key="14">
    <source>
        <dbReference type="PROSITE" id="PS51194"/>
    </source>
</evidence>
<dbReference type="Pfam" id="PF00271">
    <property type="entry name" value="Helicase_C"/>
    <property type="match status" value="1"/>
</dbReference>
<dbReference type="Pfam" id="PF00270">
    <property type="entry name" value="DEAD"/>
    <property type="match status" value="1"/>
</dbReference>
<dbReference type="EC" id="5.6.2.4" evidence="12"/>
<gene>
    <name evidence="12 15" type="primary">priA</name>
    <name evidence="15" type="ORF">H8S23_11890</name>
</gene>
<dbReference type="Pfam" id="PF18319">
    <property type="entry name" value="Zn_ribbon_PriA"/>
    <property type="match status" value="1"/>
</dbReference>
<dbReference type="HAMAP" id="MF_00983">
    <property type="entry name" value="PriA"/>
    <property type="match status" value="1"/>
</dbReference>
<evidence type="ECO:0000313" key="16">
    <source>
        <dbReference type="Proteomes" id="UP000659630"/>
    </source>
</evidence>
<feature type="binding site" evidence="12">
    <location>
        <position position="484"/>
    </location>
    <ligand>
        <name>Zn(2+)</name>
        <dbReference type="ChEBI" id="CHEBI:29105"/>
        <label>2</label>
    </ligand>
</feature>
<dbReference type="PROSITE" id="PS51192">
    <property type="entry name" value="HELICASE_ATP_BIND_1"/>
    <property type="match status" value="1"/>
</dbReference>
<dbReference type="RefSeq" id="WP_186888553.1">
    <property type="nucleotide sequence ID" value="NZ_JACONZ010000004.1"/>
</dbReference>
<feature type="binding site" evidence="12">
    <location>
        <position position="463"/>
    </location>
    <ligand>
        <name>Zn(2+)</name>
        <dbReference type="ChEBI" id="CHEBI:29105"/>
        <label>2</label>
    </ligand>
</feature>
<evidence type="ECO:0000259" key="13">
    <source>
        <dbReference type="PROSITE" id="PS51192"/>
    </source>
</evidence>
<dbReference type="GO" id="GO:0005524">
    <property type="term" value="F:ATP binding"/>
    <property type="evidence" value="ECO:0007669"/>
    <property type="project" value="UniProtKB-UniRule"/>
</dbReference>
<proteinExistence type="inferred from homology"/>
<keyword evidence="3 12" id="KW-0479">Metal-binding</keyword>
<dbReference type="InterPro" id="IPR027417">
    <property type="entry name" value="P-loop_NTPase"/>
</dbReference>
<dbReference type="InterPro" id="IPR001650">
    <property type="entry name" value="Helicase_C-like"/>
</dbReference>
<keyword evidence="5 12" id="KW-0378">Hydrolase</keyword>
<dbReference type="InterPro" id="IPR040498">
    <property type="entry name" value="PriA_CRR"/>
</dbReference>
<comment type="catalytic activity">
    <reaction evidence="12">
        <text>Couples ATP hydrolysis with the unwinding of duplex DNA by translocating in the 3'-5' direction.</text>
        <dbReference type="EC" id="5.6.2.4"/>
    </reaction>
</comment>
<evidence type="ECO:0000256" key="8">
    <source>
        <dbReference type="ARBA" id="ARBA00022840"/>
    </source>
</evidence>
<organism evidence="15 16">
    <name type="scientific">Anaerofilum hominis</name>
    <dbReference type="NCBI Taxonomy" id="2763016"/>
    <lineage>
        <taxon>Bacteria</taxon>
        <taxon>Bacillati</taxon>
        <taxon>Bacillota</taxon>
        <taxon>Clostridia</taxon>
        <taxon>Eubacteriales</taxon>
        <taxon>Oscillospiraceae</taxon>
        <taxon>Anaerofilum</taxon>
    </lineage>
</organism>
<evidence type="ECO:0000256" key="6">
    <source>
        <dbReference type="ARBA" id="ARBA00022806"/>
    </source>
</evidence>
<dbReference type="Gene3D" id="3.40.1440.60">
    <property type="entry name" value="PriA, 3(prime) DNA-binding domain"/>
    <property type="match status" value="1"/>
</dbReference>
<keyword evidence="4 12" id="KW-0547">Nucleotide-binding</keyword>
<comment type="cofactor">
    <cofactor evidence="12">
        <name>Zn(2+)</name>
        <dbReference type="ChEBI" id="CHEBI:29105"/>
    </cofactor>
    <text evidence="12">Binds 2 zinc ions per subunit.</text>
</comment>
<dbReference type="InterPro" id="IPR014001">
    <property type="entry name" value="Helicase_ATP-bd"/>
</dbReference>
<evidence type="ECO:0000256" key="1">
    <source>
        <dbReference type="ARBA" id="ARBA00022515"/>
    </source>
</evidence>
<protein>
    <recommendedName>
        <fullName evidence="12">Replication restart protein PriA</fullName>
    </recommendedName>
    <alternativeName>
        <fullName evidence="12">ATP-dependent DNA helicase PriA</fullName>
        <ecNumber evidence="12">5.6.2.4</ecNumber>
    </alternativeName>
    <alternativeName>
        <fullName evidence="12">DNA 3'-5' helicase PriA</fullName>
    </alternativeName>
</protein>
<dbReference type="PANTHER" id="PTHR30580">
    <property type="entry name" value="PRIMOSOMAL PROTEIN N"/>
    <property type="match status" value="1"/>
</dbReference>
<dbReference type="AlphaFoldDB" id="A0A923IAQ2"/>
<keyword evidence="16" id="KW-1185">Reference proteome</keyword>
<evidence type="ECO:0000256" key="3">
    <source>
        <dbReference type="ARBA" id="ARBA00022723"/>
    </source>
</evidence>
<dbReference type="PANTHER" id="PTHR30580:SF0">
    <property type="entry name" value="PRIMOSOMAL PROTEIN N"/>
    <property type="match status" value="1"/>
</dbReference>
<comment type="catalytic activity">
    <reaction evidence="11 12">
        <text>ATP + H2O = ADP + phosphate + H(+)</text>
        <dbReference type="Rhea" id="RHEA:13065"/>
        <dbReference type="ChEBI" id="CHEBI:15377"/>
        <dbReference type="ChEBI" id="CHEBI:15378"/>
        <dbReference type="ChEBI" id="CHEBI:30616"/>
        <dbReference type="ChEBI" id="CHEBI:43474"/>
        <dbReference type="ChEBI" id="CHEBI:456216"/>
        <dbReference type="EC" id="5.6.2.4"/>
    </reaction>
</comment>
<dbReference type="Pfam" id="PF17764">
    <property type="entry name" value="PriA_3primeBD"/>
    <property type="match status" value="1"/>
</dbReference>
<dbReference type="GO" id="GO:0006270">
    <property type="term" value="P:DNA replication initiation"/>
    <property type="evidence" value="ECO:0007669"/>
    <property type="project" value="TreeGrafter"/>
</dbReference>
<keyword evidence="9 12" id="KW-0238">DNA-binding</keyword>
<dbReference type="SUPFAM" id="SSF52540">
    <property type="entry name" value="P-loop containing nucleoside triphosphate hydrolases"/>
    <property type="match status" value="2"/>
</dbReference>
<feature type="domain" description="Helicase ATP-binding" evidence="13">
    <location>
        <begin position="226"/>
        <end position="392"/>
    </location>
</feature>
<dbReference type="GO" id="GO:0043138">
    <property type="term" value="F:3'-5' DNA helicase activity"/>
    <property type="evidence" value="ECO:0007669"/>
    <property type="project" value="UniProtKB-EC"/>
</dbReference>
<dbReference type="InterPro" id="IPR011545">
    <property type="entry name" value="DEAD/DEAH_box_helicase_dom"/>
</dbReference>
<feature type="binding site" evidence="12">
    <location>
        <position position="466"/>
    </location>
    <ligand>
        <name>Zn(2+)</name>
        <dbReference type="ChEBI" id="CHEBI:29105"/>
        <label>2</label>
    </ligand>
</feature>
<sequence length="752" mass="82770">MTVAAKVAVEGATFSFDKCYDYAVPDRLRAAVCPGSMVLVPFGRGNARARMGVVLAVVELQPKKPLKELYDTAPENAVLTRELLGLVQYLKEHTFCTYYEAVRAIIPYGAQYRAQQGPDGPRLQKQLTVRTVSCYRRSGREVRLTAKQQKVAALLTDGRTLSGPVLCEGAGVGRGVLDTMVKNGALEVEKREQQLEVYQNYVPALPEEQPRLSPEQTACCARLTALLREDAPRAALLYGVTGSGKTLVFVQLIREAVALGRTCLVLVPEIGLTPQMIYRLKAVFGRRVAVQHSALSNSERLQQWQQIQRGEADIVVGTRSAVFAPLDRLGLIIIDEEQEHTYVSENSPRYSAIEVAKQRASYHKGLLVLASATPAVEDYYAAGQGRCQLLRLTRRYNEQPLPAVEMVDMRGELAAGNTGAISGRLAEEIAKNLDAGEQTILLLNRRGYNTVAVCRDCGEALKCNLCSVPMVYHKKEDRLLCHYCGGAISPAPRVCPACGGELRYAGTGTQRVEEELEARFPKARVLRMDMDTTQGKNSHERLLSAFAQGRYDILIGTQMVAKGLDFARVSLVGVLGIDQLLFAQSYRAFERVFSLVTQVVGRGGRGGLPGRALIQTVDPQNRVLSLAAAQDYEAFYAEEIAFRRLHLYPPFCSLCMVQFSGAQERETADAARAFGTYLKEGAAGRGDLPLRVLGPAPAGVAMLHGRYRYKLTIKCRNDGAFRELLRQVQRRYSGSPYVGRISVSIDFNSDSD</sequence>
<keyword evidence="2 12" id="KW-0235">DNA replication</keyword>
<dbReference type="GO" id="GO:0006302">
    <property type="term" value="P:double-strand break repair"/>
    <property type="evidence" value="ECO:0007669"/>
    <property type="project" value="InterPro"/>
</dbReference>
<dbReference type="Gene3D" id="3.40.50.300">
    <property type="entry name" value="P-loop containing nucleotide triphosphate hydrolases"/>
    <property type="match status" value="2"/>
</dbReference>
<dbReference type="GO" id="GO:0003677">
    <property type="term" value="F:DNA binding"/>
    <property type="evidence" value="ECO:0007669"/>
    <property type="project" value="UniProtKB-UniRule"/>
</dbReference>
<dbReference type="EMBL" id="JACONZ010000004">
    <property type="protein sequence ID" value="MBC5582209.1"/>
    <property type="molecule type" value="Genomic_DNA"/>
</dbReference>
<comment type="subunit">
    <text evidence="12">Component of the replication restart primosome.</text>
</comment>
<comment type="caution">
    <text evidence="15">The sequence shown here is derived from an EMBL/GenBank/DDBJ whole genome shotgun (WGS) entry which is preliminary data.</text>
</comment>
<dbReference type="InterPro" id="IPR042115">
    <property type="entry name" value="PriA_3primeBD_sf"/>
</dbReference>
<dbReference type="GO" id="GO:0006269">
    <property type="term" value="P:DNA replication, synthesis of primer"/>
    <property type="evidence" value="ECO:0007669"/>
    <property type="project" value="UniProtKB-KW"/>
</dbReference>
<feature type="binding site" evidence="12">
    <location>
        <position position="498"/>
    </location>
    <ligand>
        <name>Zn(2+)</name>
        <dbReference type="ChEBI" id="CHEBI:29105"/>
        <label>1</label>
    </ligand>
</feature>
<dbReference type="GO" id="GO:0016787">
    <property type="term" value="F:hydrolase activity"/>
    <property type="evidence" value="ECO:0007669"/>
    <property type="project" value="UniProtKB-KW"/>
</dbReference>
<dbReference type="GO" id="GO:0008270">
    <property type="term" value="F:zinc ion binding"/>
    <property type="evidence" value="ECO:0007669"/>
    <property type="project" value="UniProtKB-UniRule"/>
</dbReference>
<keyword evidence="6 12" id="KW-0347">Helicase</keyword>
<dbReference type="PROSITE" id="PS51194">
    <property type="entry name" value="HELICASE_CTER"/>
    <property type="match status" value="1"/>
</dbReference>
<dbReference type="Pfam" id="PF18074">
    <property type="entry name" value="PriA_C"/>
    <property type="match status" value="1"/>
</dbReference>
<evidence type="ECO:0000256" key="4">
    <source>
        <dbReference type="ARBA" id="ARBA00022741"/>
    </source>
</evidence>
<dbReference type="InterPro" id="IPR005259">
    <property type="entry name" value="PriA"/>
</dbReference>
<keyword evidence="7 12" id="KW-0862">Zinc</keyword>
<dbReference type="NCBIfam" id="TIGR00595">
    <property type="entry name" value="priA"/>
    <property type="match status" value="1"/>
</dbReference>
<evidence type="ECO:0000256" key="5">
    <source>
        <dbReference type="ARBA" id="ARBA00022801"/>
    </source>
</evidence>
<keyword evidence="8 12" id="KW-0067">ATP-binding</keyword>
<dbReference type="SMART" id="SM00487">
    <property type="entry name" value="DEXDc"/>
    <property type="match status" value="1"/>
</dbReference>
<feature type="binding site" evidence="12">
    <location>
        <position position="481"/>
    </location>
    <ligand>
        <name>Zn(2+)</name>
        <dbReference type="ChEBI" id="CHEBI:29105"/>
        <label>2</label>
    </ligand>
</feature>
<dbReference type="Proteomes" id="UP000659630">
    <property type="component" value="Unassembled WGS sequence"/>
</dbReference>
<evidence type="ECO:0000256" key="12">
    <source>
        <dbReference type="HAMAP-Rule" id="MF_00983"/>
    </source>
</evidence>
<dbReference type="GO" id="GO:0006310">
    <property type="term" value="P:DNA recombination"/>
    <property type="evidence" value="ECO:0007669"/>
    <property type="project" value="InterPro"/>
</dbReference>
<evidence type="ECO:0000256" key="9">
    <source>
        <dbReference type="ARBA" id="ARBA00023125"/>
    </source>
</evidence>
<accession>A0A923IAQ2</accession>
<comment type="function">
    <text evidence="12">Initiates the restart of stalled replication forks, which reloads the replicative helicase on sites other than the origin of replication. Recognizes and binds to abandoned replication forks and remodels them to uncover a helicase loading site. Promotes assembly of the primosome at these replication forks.</text>
</comment>
<keyword evidence="1 12" id="KW-0639">Primosome</keyword>
<feature type="binding site" evidence="12">
    <location>
        <position position="495"/>
    </location>
    <ligand>
        <name>Zn(2+)</name>
        <dbReference type="ChEBI" id="CHEBI:29105"/>
        <label>1</label>
    </ligand>
</feature>
<evidence type="ECO:0000256" key="10">
    <source>
        <dbReference type="ARBA" id="ARBA00023235"/>
    </source>
</evidence>
<feature type="binding site" evidence="12">
    <location>
        <position position="457"/>
    </location>
    <ligand>
        <name>Zn(2+)</name>
        <dbReference type="ChEBI" id="CHEBI:29105"/>
        <label>1</label>
    </ligand>
</feature>
<reference evidence="15" key="1">
    <citation type="submission" date="2020-08" db="EMBL/GenBank/DDBJ databases">
        <title>Genome public.</title>
        <authorList>
            <person name="Liu C."/>
            <person name="Sun Q."/>
        </authorList>
    </citation>
    <scope>NUCLEOTIDE SEQUENCE</scope>
    <source>
        <strain evidence="15">BX8</strain>
    </source>
</reference>
<feature type="domain" description="Helicase C-terminal" evidence="14">
    <location>
        <begin position="490"/>
        <end position="648"/>
    </location>
</feature>
<dbReference type="InterPro" id="IPR041236">
    <property type="entry name" value="PriA_C"/>
</dbReference>
<dbReference type="FunFam" id="3.40.50.300:FF:000489">
    <property type="entry name" value="Primosome assembly protein PriA"/>
    <property type="match status" value="1"/>
</dbReference>
<comment type="similarity">
    <text evidence="12">Belongs to the helicase family. PriA subfamily.</text>
</comment>
<dbReference type="InterPro" id="IPR041222">
    <property type="entry name" value="PriA_3primeBD"/>
</dbReference>
<keyword evidence="10 12" id="KW-0413">Isomerase</keyword>
<dbReference type="GO" id="GO:1990077">
    <property type="term" value="C:primosome complex"/>
    <property type="evidence" value="ECO:0007669"/>
    <property type="project" value="UniProtKB-UniRule"/>
</dbReference>
<evidence type="ECO:0000256" key="11">
    <source>
        <dbReference type="ARBA" id="ARBA00048988"/>
    </source>
</evidence>
<feature type="binding site" evidence="12">
    <location>
        <position position="454"/>
    </location>
    <ligand>
        <name>Zn(2+)</name>
        <dbReference type="ChEBI" id="CHEBI:29105"/>
        <label>1</label>
    </ligand>
</feature>
<evidence type="ECO:0000256" key="2">
    <source>
        <dbReference type="ARBA" id="ARBA00022705"/>
    </source>
</evidence>
<name>A0A923IAQ2_9FIRM</name>
<evidence type="ECO:0000256" key="7">
    <source>
        <dbReference type="ARBA" id="ARBA00022833"/>
    </source>
</evidence>
<evidence type="ECO:0000313" key="15">
    <source>
        <dbReference type="EMBL" id="MBC5582209.1"/>
    </source>
</evidence>